<dbReference type="EMBL" id="JBGMEF010000001">
    <property type="protein sequence ID" value="MFO3666196.1"/>
    <property type="molecule type" value="Genomic_DNA"/>
</dbReference>
<evidence type="ECO:0000313" key="2">
    <source>
        <dbReference type="Proteomes" id="UP001637994"/>
    </source>
</evidence>
<evidence type="ECO:0000313" key="1">
    <source>
        <dbReference type="EMBL" id="MFO3666196.1"/>
    </source>
</evidence>
<keyword evidence="2" id="KW-1185">Reference proteome</keyword>
<accession>A0ABW9MBP1</accession>
<organism evidence="1 2">
    <name type="scientific">Anaerococcus kampingae</name>
    <dbReference type="NCBI Taxonomy" id="3115614"/>
    <lineage>
        <taxon>Bacteria</taxon>
        <taxon>Bacillati</taxon>
        <taxon>Bacillota</taxon>
        <taxon>Tissierellia</taxon>
        <taxon>Tissierellales</taxon>
        <taxon>Peptoniphilaceae</taxon>
        <taxon>Anaerococcus</taxon>
    </lineage>
</organism>
<gene>
    <name evidence="1" type="ORF">ACCQ42_00145</name>
</gene>
<reference evidence="1 2" key="1">
    <citation type="journal article" date="2025" name="Anaerobe">
        <title>Description of Anaerococcus kampingiae sp. nov., Anaerococcus groningensis sp. nov., Anaerococcus martiniensis sp. nov., and Anaerococcus cruorum sp. nov., isolated from human clinical specimens.</title>
        <authorList>
            <person name="Boiten K.E."/>
            <person name="Meijer J."/>
            <person name="van Wezel E.M."/>
            <person name="Veloo A.C.M."/>
        </authorList>
    </citation>
    <scope>NUCLEOTIDE SEQUENCE [LARGE SCALE GENOMIC DNA]</scope>
    <source>
        <strain evidence="1 2">ENR0874</strain>
    </source>
</reference>
<dbReference type="Proteomes" id="UP001637994">
    <property type="component" value="Unassembled WGS sequence"/>
</dbReference>
<proteinExistence type="predicted"/>
<comment type="caution">
    <text evidence="1">The sequence shown here is derived from an EMBL/GenBank/DDBJ whole genome shotgun (WGS) entry which is preliminary data.</text>
</comment>
<name>A0ABW9MBP1_9FIRM</name>
<dbReference type="RefSeq" id="WP_106460833.1">
    <property type="nucleotide sequence ID" value="NZ_JBGMEF010000001.1"/>
</dbReference>
<protein>
    <submittedName>
        <fullName evidence="1">Uncharacterized protein</fullName>
    </submittedName>
</protein>
<sequence length="101" mass="11875">MDDLLLIKKINPNTDTDTIYPYSFQLDELFTRKDAMDILSALKNKGILPSDEFMVKDKTFTVEIYSKDTTKVIKEILDKDFKIYGVYISYEDYLEKGRINE</sequence>